<keyword evidence="2" id="KW-1185">Reference proteome</keyword>
<comment type="caution">
    <text evidence="1">The sequence shown here is derived from an EMBL/GenBank/DDBJ whole genome shotgun (WGS) entry which is preliminary data.</text>
</comment>
<accession>A0ABR0EIU2</accession>
<evidence type="ECO:0000313" key="2">
    <source>
        <dbReference type="Proteomes" id="UP001305779"/>
    </source>
</evidence>
<name>A0ABR0EIU2_ZASCE</name>
<evidence type="ECO:0000313" key="1">
    <source>
        <dbReference type="EMBL" id="KAK4501410.1"/>
    </source>
</evidence>
<dbReference type="InterPro" id="IPR020915">
    <property type="entry name" value="UPF0311"/>
</dbReference>
<gene>
    <name evidence="1" type="ORF">PRZ48_007219</name>
</gene>
<dbReference type="Proteomes" id="UP001305779">
    <property type="component" value="Unassembled WGS sequence"/>
</dbReference>
<reference evidence="1 2" key="1">
    <citation type="journal article" date="2023" name="G3 (Bethesda)">
        <title>A chromosome-level genome assembly of Zasmidium syzygii isolated from banana leaves.</title>
        <authorList>
            <person name="van Westerhoven A.C."/>
            <person name="Mehrabi R."/>
            <person name="Talebi R."/>
            <person name="Steentjes M.B.F."/>
            <person name="Corcolon B."/>
            <person name="Chong P.A."/>
            <person name="Kema G.H.J."/>
            <person name="Seidl M.F."/>
        </authorList>
    </citation>
    <scope>NUCLEOTIDE SEQUENCE [LARGE SCALE GENOMIC DNA]</scope>
    <source>
        <strain evidence="1 2">P124</strain>
    </source>
</reference>
<dbReference type="EMBL" id="JAXOVC010000005">
    <property type="protein sequence ID" value="KAK4501410.1"/>
    <property type="molecule type" value="Genomic_DNA"/>
</dbReference>
<dbReference type="Pfam" id="PF11578">
    <property type="entry name" value="DUF3237"/>
    <property type="match status" value="1"/>
</dbReference>
<protein>
    <submittedName>
        <fullName evidence="1">Uncharacterized protein</fullName>
    </submittedName>
</protein>
<sequence length="167" mass="18619">MPPALEYAFTFRGMIQKEHVLQVKTVKGGPQRVVAPISKGFVKGKDFEAEILPGGSDWMLIDPLTSTAHLSVRLSARTSTSHSLSIHYEGIIKIDEKCAGPMGFDPNAESTQFGDHEWFASPVVETSDPELKWMEGRVWVGEGRWVVEGGETGVEYEVFRVVRRVKE</sequence>
<dbReference type="PANTHER" id="PTHR37315:SF1">
    <property type="entry name" value="UPF0311 PROTEIN BLR7842"/>
    <property type="match status" value="1"/>
</dbReference>
<proteinExistence type="predicted"/>
<dbReference type="Gene3D" id="2.40.160.20">
    <property type="match status" value="1"/>
</dbReference>
<dbReference type="PANTHER" id="PTHR37315">
    <property type="entry name" value="UPF0311 PROTEIN BLR7842"/>
    <property type="match status" value="1"/>
</dbReference>
<organism evidence="1 2">
    <name type="scientific">Zasmidium cellare</name>
    <name type="common">Wine cellar mold</name>
    <name type="synonym">Racodium cellare</name>
    <dbReference type="NCBI Taxonomy" id="395010"/>
    <lineage>
        <taxon>Eukaryota</taxon>
        <taxon>Fungi</taxon>
        <taxon>Dikarya</taxon>
        <taxon>Ascomycota</taxon>
        <taxon>Pezizomycotina</taxon>
        <taxon>Dothideomycetes</taxon>
        <taxon>Dothideomycetidae</taxon>
        <taxon>Mycosphaerellales</taxon>
        <taxon>Mycosphaerellaceae</taxon>
        <taxon>Zasmidium</taxon>
    </lineage>
</organism>